<dbReference type="Proteomes" id="UP001164746">
    <property type="component" value="Chromosome 12"/>
</dbReference>
<accession>A0ABY7FID8</accession>
<feature type="non-terminal residue" evidence="3">
    <location>
        <position position="1"/>
    </location>
</feature>
<dbReference type="EMBL" id="CP111023">
    <property type="protein sequence ID" value="WAR21089.1"/>
    <property type="molecule type" value="Genomic_DNA"/>
</dbReference>
<feature type="compositionally biased region" description="Basic and acidic residues" evidence="1">
    <location>
        <begin position="63"/>
        <end position="75"/>
    </location>
</feature>
<evidence type="ECO:0000256" key="2">
    <source>
        <dbReference type="SAM" id="Phobius"/>
    </source>
</evidence>
<evidence type="ECO:0000313" key="4">
    <source>
        <dbReference type="Proteomes" id="UP001164746"/>
    </source>
</evidence>
<evidence type="ECO:0000313" key="3">
    <source>
        <dbReference type="EMBL" id="WAR21089.1"/>
    </source>
</evidence>
<feature type="compositionally biased region" description="Basic and acidic residues" evidence="1">
    <location>
        <begin position="101"/>
        <end position="117"/>
    </location>
</feature>
<keyword evidence="2" id="KW-0472">Membrane</keyword>
<keyword evidence="2" id="KW-0812">Transmembrane</keyword>
<name>A0ABY7FID8_MYAAR</name>
<proteinExistence type="predicted"/>
<keyword evidence="4" id="KW-1185">Reference proteome</keyword>
<keyword evidence="2" id="KW-1133">Transmembrane helix</keyword>
<gene>
    <name evidence="3" type="ORF">MAR_015063</name>
</gene>
<protein>
    <submittedName>
        <fullName evidence="3">Uncharacterized protein</fullName>
    </submittedName>
</protein>
<evidence type="ECO:0000256" key="1">
    <source>
        <dbReference type="SAM" id="MobiDB-lite"/>
    </source>
</evidence>
<feature type="region of interest" description="Disordered" evidence="1">
    <location>
        <begin position="91"/>
        <end position="126"/>
    </location>
</feature>
<feature type="region of interest" description="Disordered" evidence="1">
    <location>
        <begin position="56"/>
        <end position="78"/>
    </location>
</feature>
<feature type="transmembrane region" description="Helical" evidence="2">
    <location>
        <begin position="6"/>
        <end position="23"/>
    </location>
</feature>
<organism evidence="3 4">
    <name type="scientific">Mya arenaria</name>
    <name type="common">Soft-shell clam</name>
    <dbReference type="NCBI Taxonomy" id="6604"/>
    <lineage>
        <taxon>Eukaryota</taxon>
        <taxon>Metazoa</taxon>
        <taxon>Spiralia</taxon>
        <taxon>Lophotrochozoa</taxon>
        <taxon>Mollusca</taxon>
        <taxon>Bivalvia</taxon>
        <taxon>Autobranchia</taxon>
        <taxon>Heteroconchia</taxon>
        <taxon>Euheterodonta</taxon>
        <taxon>Imparidentia</taxon>
        <taxon>Neoheterodontei</taxon>
        <taxon>Myida</taxon>
        <taxon>Myoidea</taxon>
        <taxon>Myidae</taxon>
        <taxon>Mya</taxon>
    </lineage>
</organism>
<sequence>MVIGVAVGVPVVLAIFLIGLIFFRRRGMICPPRIKETDAHANAAYMVTNDDVSFSSHALSSNDNEHQHRDNESGRTDNVYSHINIQTPKIKGQHLRAPYSNEKKPFHTTRDTKRPAEKTTIQESDNTCFKDSTKLVQRNDHDHLRE</sequence>
<reference evidence="3" key="1">
    <citation type="submission" date="2022-11" db="EMBL/GenBank/DDBJ databases">
        <title>Centuries of genome instability and evolution in soft-shell clam transmissible cancer (bioRxiv).</title>
        <authorList>
            <person name="Hart S.F.M."/>
            <person name="Yonemitsu M.A."/>
            <person name="Giersch R.M."/>
            <person name="Beal B.F."/>
            <person name="Arriagada G."/>
            <person name="Davis B.W."/>
            <person name="Ostrander E.A."/>
            <person name="Goff S.P."/>
            <person name="Metzger M.J."/>
        </authorList>
    </citation>
    <scope>NUCLEOTIDE SEQUENCE</scope>
    <source>
        <strain evidence="3">MELC-2E11</strain>
        <tissue evidence="3">Siphon/mantle</tissue>
    </source>
</reference>